<dbReference type="PANTHER" id="PTHR12549">
    <property type="entry name" value="JMJC DOMAIN-CONTAINING HISTONE DEMETHYLATION PROTEIN"/>
    <property type="match status" value="1"/>
</dbReference>
<name>A0AAD8NBM4_9APIA</name>
<dbReference type="GO" id="GO:0000785">
    <property type="term" value="C:chromatin"/>
    <property type="evidence" value="ECO:0007669"/>
    <property type="project" value="TreeGrafter"/>
</dbReference>
<dbReference type="GO" id="GO:0031490">
    <property type="term" value="F:chromatin DNA binding"/>
    <property type="evidence" value="ECO:0007669"/>
    <property type="project" value="TreeGrafter"/>
</dbReference>
<dbReference type="SMART" id="SM00558">
    <property type="entry name" value="JmjC"/>
    <property type="match status" value="1"/>
</dbReference>
<dbReference type="GO" id="GO:0003712">
    <property type="term" value="F:transcription coregulator activity"/>
    <property type="evidence" value="ECO:0007669"/>
    <property type="project" value="TreeGrafter"/>
</dbReference>
<dbReference type="SUPFAM" id="SSF51197">
    <property type="entry name" value="Clavaminate synthase-like"/>
    <property type="match status" value="1"/>
</dbReference>
<evidence type="ECO:0000313" key="7">
    <source>
        <dbReference type="Proteomes" id="UP001237642"/>
    </source>
</evidence>
<dbReference type="GO" id="GO:0046872">
    <property type="term" value="F:metal ion binding"/>
    <property type="evidence" value="ECO:0007669"/>
    <property type="project" value="UniProtKB-KW"/>
</dbReference>
<evidence type="ECO:0000313" key="6">
    <source>
        <dbReference type="EMBL" id="KAK1403172.1"/>
    </source>
</evidence>
<sequence>MDNGVESAVNHLEDLECPDGGALWDIFRRQDAPKLKEYLRKHFKEFRHIYCVPLKQVFDPIHDQTFYLTVEHKNRLKAEYGVEPWTFVQKQGDAVFIPAGCPHQVRNLKSCIKVALDFVSPENVNECIRLTEEFRVLPENHRSREDKLEVKKMTIFAMKQAVDDLLNLKAGSRRKVEERLKKKKS</sequence>
<dbReference type="FunFam" id="2.60.120.650:FF:000033">
    <property type="entry name" value="Transcription factor jumonji (JmjC) domain-containing protein"/>
    <property type="match status" value="1"/>
</dbReference>
<dbReference type="InterPro" id="IPR045109">
    <property type="entry name" value="LSDs-like"/>
</dbReference>
<gene>
    <name evidence="6" type="ORF">POM88_002777</name>
</gene>
<keyword evidence="3" id="KW-0479">Metal-binding</keyword>
<dbReference type="GO" id="GO:0006357">
    <property type="term" value="P:regulation of transcription by RNA polymerase II"/>
    <property type="evidence" value="ECO:0007669"/>
    <property type="project" value="TreeGrafter"/>
</dbReference>
<comment type="caution">
    <text evidence="6">The sequence shown here is derived from an EMBL/GenBank/DDBJ whole genome shotgun (WGS) entry which is preliminary data.</text>
</comment>
<comment type="subcellular location">
    <subcellularLocation>
        <location evidence="1">Nucleus</location>
    </subcellularLocation>
</comment>
<keyword evidence="4" id="KW-0539">Nucleus</keyword>
<evidence type="ECO:0000256" key="1">
    <source>
        <dbReference type="ARBA" id="ARBA00004123"/>
    </source>
</evidence>
<protein>
    <submittedName>
        <fullName evidence="6">JmjC domain-containing protein</fullName>
    </submittedName>
</protein>
<dbReference type="PANTHER" id="PTHR12549:SF11">
    <property type="entry name" value="LYSINE-SPECIFIC DEMETHYLASE JMJ25"/>
    <property type="match status" value="1"/>
</dbReference>
<comment type="similarity">
    <text evidence="2">Belongs to the JARID1 histone demethylase family.</text>
</comment>
<accession>A0AAD8NBM4</accession>
<reference evidence="6" key="2">
    <citation type="submission" date="2023-05" db="EMBL/GenBank/DDBJ databases">
        <authorList>
            <person name="Schelkunov M.I."/>
        </authorList>
    </citation>
    <scope>NUCLEOTIDE SEQUENCE</scope>
    <source>
        <strain evidence="6">Hsosn_3</strain>
        <tissue evidence="6">Leaf</tissue>
    </source>
</reference>
<proteinExistence type="inferred from homology"/>
<keyword evidence="7" id="KW-1185">Reference proteome</keyword>
<dbReference type="GO" id="GO:0000118">
    <property type="term" value="C:histone deacetylase complex"/>
    <property type="evidence" value="ECO:0007669"/>
    <property type="project" value="TreeGrafter"/>
</dbReference>
<dbReference type="PROSITE" id="PS51184">
    <property type="entry name" value="JMJC"/>
    <property type="match status" value="1"/>
</dbReference>
<evidence type="ECO:0000256" key="4">
    <source>
        <dbReference type="ARBA" id="ARBA00023242"/>
    </source>
</evidence>
<evidence type="ECO:0000256" key="3">
    <source>
        <dbReference type="ARBA" id="ARBA00022723"/>
    </source>
</evidence>
<organism evidence="6 7">
    <name type="scientific">Heracleum sosnowskyi</name>
    <dbReference type="NCBI Taxonomy" id="360622"/>
    <lineage>
        <taxon>Eukaryota</taxon>
        <taxon>Viridiplantae</taxon>
        <taxon>Streptophyta</taxon>
        <taxon>Embryophyta</taxon>
        <taxon>Tracheophyta</taxon>
        <taxon>Spermatophyta</taxon>
        <taxon>Magnoliopsida</taxon>
        <taxon>eudicotyledons</taxon>
        <taxon>Gunneridae</taxon>
        <taxon>Pentapetalae</taxon>
        <taxon>asterids</taxon>
        <taxon>campanulids</taxon>
        <taxon>Apiales</taxon>
        <taxon>Apiaceae</taxon>
        <taxon>Apioideae</taxon>
        <taxon>apioid superclade</taxon>
        <taxon>Tordylieae</taxon>
        <taxon>Tordyliinae</taxon>
        <taxon>Heracleum</taxon>
    </lineage>
</organism>
<evidence type="ECO:0000259" key="5">
    <source>
        <dbReference type="PROSITE" id="PS51184"/>
    </source>
</evidence>
<dbReference type="InterPro" id="IPR003347">
    <property type="entry name" value="JmjC_dom"/>
</dbReference>
<feature type="domain" description="JmjC" evidence="5">
    <location>
        <begin position="1"/>
        <end position="135"/>
    </location>
</feature>
<dbReference type="Proteomes" id="UP001237642">
    <property type="component" value="Unassembled WGS sequence"/>
</dbReference>
<dbReference type="GO" id="GO:0032454">
    <property type="term" value="F:histone H3K9 demethylase activity"/>
    <property type="evidence" value="ECO:0007669"/>
    <property type="project" value="InterPro"/>
</dbReference>
<dbReference type="Gene3D" id="2.60.120.650">
    <property type="entry name" value="Cupin"/>
    <property type="match status" value="1"/>
</dbReference>
<dbReference type="EMBL" id="JAUIZM010000001">
    <property type="protein sequence ID" value="KAK1403172.1"/>
    <property type="molecule type" value="Genomic_DNA"/>
</dbReference>
<reference evidence="6" key="1">
    <citation type="submission" date="2023-02" db="EMBL/GenBank/DDBJ databases">
        <title>Genome of toxic invasive species Heracleum sosnowskyi carries increased number of genes despite the absence of recent whole-genome duplications.</title>
        <authorList>
            <person name="Schelkunov M."/>
            <person name="Shtratnikova V."/>
            <person name="Makarenko M."/>
            <person name="Klepikova A."/>
            <person name="Omelchenko D."/>
            <person name="Novikova G."/>
            <person name="Obukhova E."/>
            <person name="Bogdanov V."/>
            <person name="Penin A."/>
            <person name="Logacheva M."/>
        </authorList>
    </citation>
    <scope>NUCLEOTIDE SEQUENCE</scope>
    <source>
        <strain evidence="6">Hsosn_3</strain>
        <tissue evidence="6">Leaf</tissue>
    </source>
</reference>
<evidence type="ECO:0000256" key="2">
    <source>
        <dbReference type="ARBA" id="ARBA00006801"/>
    </source>
</evidence>
<dbReference type="Pfam" id="PF02373">
    <property type="entry name" value="JmjC"/>
    <property type="match status" value="1"/>
</dbReference>
<dbReference type="AlphaFoldDB" id="A0AAD8NBM4"/>